<dbReference type="InterPro" id="IPR040976">
    <property type="entry name" value="Pkinase_fungal"/>
</dbReference>
<gene>
    <name evidence="3" type="ORF">BJ212DRAFT_1304434</name>
</gene>
<comment type="caution">
    <text evidence="3">The sequence shown here is derived from an EMBL/GenBank/DDBJ whole genome shotgun (WGS) entry which is preliminary data.</text>
</comment>
<dbReference type="Proteomes" id="UP000807769">
    <property type="component" value="Unassembled WGS sequence"/>
</dbReference>
<dbReference type="RefSeq" id="XP_041186781.1">
    <property type="nucleotide sequence ID" value="XM_041333607.1"/>
</dbReference>
<reference evidence="3" key="1">
    <citation type="journal article" date="2020" name="New Phytol.">
        <title>Comparative genomics reveals dynamic genome evolution in host specialist ectomycorrhizal fungi.</title>
        <authorList>
            <person name="Lofgren L.A."/>
            <person name="Nguyen N.H."/>
            <person name="Vilgalys R."/>
            <person name="Ruytinx J."/>
            <person name="Liao H.L."/>
            <person name="Branco S."/>
            <person name="Kuo A."/>
            <person name="LaButti K."/>
            <person name="Lipzen A."/>
            <person name="Andreopoulos W."/>
            <person name="Pangilinan J."/>
            <person name="Riley R."/>
            <person name="Hundley H."/>
            <person name="Na H."/>
            <person name="Barry K."/>
            <person name="Grigoriev I.V."/>
            <person name="Stajich J.E."/>
            <person name="Kennedy P.G."/>
        </authorList>
    </citation>
    <scope>NUCLEOTIDE SEQUENCE</scope>
    <source>
        <strain evidence="3">MN1</strain>
    </source>
</reference>
<evidence type="ECO:0000313" key="3">
    <source>
        <dbReference type="EMBL" id="KAG1804135.1"/>
    </source>
</evidence>
<organism evidence="3 4">
    <name type="scientific">Suillus subaureus</name>
    <dbReference type="NCBI Taxonomy" id="48587"/>
    <lineage>
        <taxon>Eukaryota</taxon>
        <taxon>Fungi</taxon>
        <taxon>Dikarya</taxon>
        <taxon>Basidiomycota</taxon>
        <taxon>Agaricomycotina</taxon>
        <taxon>Agaricomycetes</taxon>
        <taxon>Agaricomycetidae</taxon>
        <taxon>Boletales</taxon>
        <taxon>Suillineae</taxon>
        <taxon>Suillaceae</taxon>
        <taxon>Suillus</taxon>
    </lineage>
</organism>
<feature type="region of interest" description="Disordered" evidence="1">
    <location>
        <begin position="1"/>
        <end position="32"/>
    </location>
</feature>
<evidence type="ECO:0000259" key="2">
    <source>
        <dbReference type="Pfam" id="PF17667"/>
    </source>
</evidence>
<dbReference type="AlphaFoldDB" id="A0A9P7J5R6"/>
<accession>A0A9P7J5R6</accession>
<proteinExistence type="predicted"/>
<dbReference type="OrthoDB" id="2673935at2759"/>
<feature type="domain" description="Fungal-type protein kinase" evidence="2">
    <location>
        <begin position="105"/>
        <end position="164"/>
    </location>
</feature>
<dbReference type="GeneID" id="64627624"/>
<protein>
    <recommendedName>
        <fullName evidence="2">Fungal-type protein kinase domain-containing protein</fullName>
    </recommendedName>
</protein>
<dbReference type="Pfam" id="PF17667">
    <property type="entry name" value="Pkinase_fungal"/>
    <property type="match status" value="1"/>
</dbReference>
<keyword evidence="4" id="KW-1185">Reference proteome</keyword>
<name>A0A9P7J5R6_9AGAM</name>
<dbReference type="EMBL" id="JABBWG010000062">
    <property type="protein sequence ID" value="KAG1804135.1"/>
    <property type="molecule type" value="Genomic_DNA"/>
</dbReference>
<evidence type="ECO:0000256" key="1">
    <source>
        <dbReference type="SAM" id="MobiDB-lite"/>
    </source>
</evidence>
<sequence length="252" mass="28523">MSKDRSGNESGSSPVLPPSFPPDDASPENSPSETFKLYKQLFLPPGSQVAIKDCWPTVEVIPEGYILDCLGGEDLKIDPGFNHINGIPTKVIDRFIRGNMQLPPYEGHVHYHMVTEDVCVNLSWFSHKKEFFSAILKALKAHKFAVECRKILHQGISPANIWLCIRKLKSNLAIPIWENDKPPPIRLALLGDWGMATLLPGFEWEKEKSKIEISVQREPELGFKDYNTSHHDCTHMRFAKSAQGLPYNINVY</sequence>
<evidence type="ECO:0000313" key="4">
    <source>
        <dbReference type="Proteomes" id="UP000807769"/>
    </source>
</evidence>